<comment type="caution">
    <text evidence="2">The sequence shown here is derived from an EMBL/GenBank/DDBJ whole genome shotgun (WGS) entry which is preliminary data.</text>
</comment>
<evidence type="ECO:0000259" key="1">
    <source>
        <dbReference type="Pfam" id="PF08241"/>
    </source>
</evidence>
<name>A4BUT0_9GAMM</name>
<dbReference type="InterPro" id="IPR029063">
    <property type="entry name" value="SAM-dependent_MTases_sf"/>
</dbReference>
<dbReference type="AlphaFoldDB" id="A4BUT0"/>
<keyword evidence="2" id="KW-0808">Transferase</keyword>
<dbReference type="RefSeq" id="WP_004999242.1">
    <property type="nucleotide sequence ID" value="NZ_CH672427.1"/>
</dbReference>
<dbReference type="SUPFAM" id="SSF53335">
    <property type="entry name" value="S-adenosyl-L-methionine-dependent methyltransferases"/>
    <property type="match status" value="1"/>
</dbReference>
<sequence length="244" mass="27803">MNGIHEWFCTPLGYSVVEAECRLLSQRLACLHARRVLQVGGFGGGQRPALFCGARQWVLENWLGGPVDIAASPVELPFQNETMDVVVLIHQLEFSDKPHQILREAERVLSPEGHLLVLGFNPFSLWGLRYLFTRRRCCGPPWTGRYRSQARIEDWMRLLGLKIECRERLYFRPPLNNRTMLGRLRQLEEFGPRYLHWLGGIHLTVGHKRVAGMIPAQPLRQPRLTVVPGALEQPSARSRVNGAG</sequence>
<gene>
    <name evidence="2" type="ORF">NB231_01748</name>
</gene>
<dbReference type="OrthoDB" id="6191410at2"/>
<dbReference type="Proteomes" id="UP000003374">
    <property type="component" value="Unassembled WGS sequence"/>
</dbReference>
<dbReference type="Gene3D" id="3.40.50.150">
    <property type="entry name" value="Vaccinia Virus protein VP39"/>
    <property type="match status" value="1"/>
</dbReference>
<accession>A4BUT0</accession>
<protein>
    <submittedName>
        <fullName evidence="2">Methyl-transferase</fullName>
    </submittedName>
</protein>
<evidence type="ECO:0000313" key="2">
    <source>
        <dbReference type="EMBL" id="EAR20534.1"/>
    </source>
</evidence>
<reference evidence="2 3" key="1">
    <citation type="submission" date="2006-02" db="EMBL/GenBank/DDBJ databases">
        <authorList>
            <person name="Waterbury J."/>
            <person name="Ferriera S."/>
            <person name="Johnson J."/>
            <person name="Kravitz S."/>
            <person name="Halpern A."/>
            <person name="Remington K."/>
            <person name="Beeson K."/>
            <person name="Tran B."/>
            <person name="Rogers Y.-H."/>
            <person name="Friedman R."/>
            <person name="Venter J.C."/>
        </authorList>
    </citation>
    <scope>NUCLEOTIDE SEQUENCE [LARGE SCALE GENOMIC DNA]</scope>
    <source>
        <strain evidence="2 3">Nb-231</strain>
    </source>
</reference>
<dbReference type="HOGENOM" id="CLU_075049_0_1_6"/>
<proteinExistence type="predicted"/>
<dbReference type="eggNOG" id="COG2226">
    <property type="taxonomic scope" value="Bacteria"/>
</dbReference>
<dbReference type="EMBL" id="AAOF01000020">
    <property type="protein sequence ID" value="EAR20534.1"/>
    <property type="molecule type" value="Genomic_DNA"/>
</dbReference>
<dbReference type="InterPro" id="IPR013216">
    <property type="entry name" value="Methyltransf_11"/>
</dbReference>
<keyword evidence="3" id="KW-1185">Reference proteome</keyword>
<dbReference type="Pfam" id="PF08241">
    <property type="entry name" value="Methyltransf_11"/>
    <property type="match status" value="1"/>
</dbReference>
<evidence type="ECO:0000313" key="3">
    <source>
        <dbReference type="Proteomes" id="UP000003374"/>
    </source>
</evidence>
<organism evidence="2 3">
    <name type="scientific">Nitrococcus mobilis Nb-231</name>
    <dbReference type="NCBI Taxonomy" id="314278"/>
    <lineage>
        <taxon>Bacteria</taxon>
        <taxon>Pseudomonadati</taxon>
        <taxon>Pseudomonadota</taxon>
        <taxon>Gammaproteobacteria</taxon>
        <taxon>Chromatiales</taxon>
        <taxon>Ectothiorhodospiraceae</taxon>
        <taxon>Nitrococcus</taxon>
    </lineage>
</organism>
<dbReference type="STRING" id="314278.NB231_01748"/>
<dbReference type="GO" id="GO:0008757">
    <property type="term" value="F:S-adenosylmethionine-dependent methyltransferase activity"/>
    <property type="evidence" value="ECO:0007669"/>
    <property type="project" value="InterPro"/>
</dbReference>
<feature type="domain" description="Methyltransferase type 11" evidence="1">
    <location>
        <begin position="70"/>
        <end position="117"/>
    </location>
</feature>